<evidence type="ECO:0000313" key="1">
    <source>
        <dbReference type="EMBL" id="PZA19732.1"/>
    </source>
</evidence>
<protein>
    <submittedName>
        <fullName evidence="1">Uncharacterized protein</fullName>
    </submittedName>
</protein>
<dbReference type="EMBL" id="QKNV01000279">
    <property type="protein sequence ID" value="PZA19732.1"/>
    <property type="molecule type" value="Genomic_DNA"/>
</dbReference>
<gene>
    <name evidence="1" type="ORF">DMO24_19165</name>
</gene>
<sequence>MTQGNGPGPEGSTPEEAIASVLSWTGTDDQETEGRWAAQPFQDAWLVTRPTQRRGAPLFLVRQGRVRPVHLARETLAEAHAQLVTEQG</sequence>
<comment type="caution">
    <text evidence="1">The sequence shown here is derived from an EMBL/GenBank/DDBJ whole genome shotgun (WGS) entry which is preliminary data.</text>
</comment>
<evidence type="ECO:0000313" key="2">
    <source>
        <dbReference type="Proteomes" id="UP000247602"/>
    </source>
</evidence>
<name>A0A323V4P8_9ACTN</name>
<keyword evidence="2" id="KW-1185">Reference proteome</keyword>
<proteinExistence type="predicted"/>
<dbReference type="Proteomes" id="UP000247602">
    <property type="component" value="Unassembled WGS sequence"/>
</dbReference>
<organism evidence="1 2">
    <name type="scientific">Modestobacter versicolor</name>
    <dbReference type="NCBI Taxonomy" id="429133"/>
    <lineage>
        <taxon>Bacteria</taxon>
        <taxon>Bacillati</taxon>
        <taxon>Actinomycetota</taxon>
        <taxon>Actinomycetes</taxon>
        <taxon>Geodermatophilales</taxon>
        <taxon>Geodermatophilaceae</taxon>
        <taxon>Modestobacter</taxon>
    </lineage>
</organism>
<accession>A0A323V4P8</accession>
<dbReference type="AlphaFoldDB" id="A0A323V4P8"/>
<reference evidence="1 2" key="1">
    <citation type="submission" date="2018-06" db="EMBL/GenBank/DDBJ databases">
        <title>Draft genome sequence of Modestobacter versicolor CP153-2.</title>
        <authorList>
            <person name="Gundlapally S.R."/>
        </authorList>
    </citation>
    <scope>NUCLEOTIDE SEQUENCE [LARGE SCALE GENOMIC DNA]</scope>
    <source>
        <strain evidence="1 2">CP153-2</strain>
    </source>
</reference>